<dbReference type="InterPro" id="IPR035979">
    <property type="entry name" value="RBD_domain_sf"/>
</dbReference>
<dbReference type="Pfam" id="PF00076">
    <property type="entry name" value="RRM_1"/>
    <property type="match status" value="1"/>
</dbReference>
<comment type="caution">
    <text evidence="8">The sequence shown here is derived from an EMBL/GenBank/DDBJ whole genome shotgun (WGS) entry which is preliminary data.</text>
</comment>
<feature type="compositionally biased region" description="Acidic residues" evidence="6">
    <location>
        <begin position="447"/>
        <end position="459"/>
    </location>
</feature>
<evidence type="ECO:0000256" key="1">
    <source>
        <dbReference type="ARBA" id="ARBA00022723"/>
    </source>
</evidence>
<keyword evidence="1" id="KW-0479">Metal-binding</keyword>
<keyword evidence="3" id="KW-0862">Zinc</keyword>
<dbReference type="PANTHER" id="PTHR14398:SF0">
    <property type="entry name" value="ZINC FINGER PROTEIN SWM"/>
    <property type="match status" value="1"/>
</dbReference>
<name>A0A6A4WPE3_AMPAM</name>
<dbReference type="Gene3D" id="3.30.70.330">
    <property type="match status" value="2"/>
</dbReference>
<dbReference type="InterPro" id="IPR045137">
    <property type="entry name" value="RBM26/27"/>
</dbReference>
<evidence type="ECO:0000256" key="3">
    <source>
        <dbReference type="ARBA" id="ARBA00022833"/>
    </source>
</evidence>
<sequence>MSRLGGAPRPRFDPANCSLELKKVPAGLNQITHLNNHFVKFGKITNIQVSFGGDPEAALVTFSNPAEAKAAYKCTEAVLNNRFIKVFWHNKEREEAAGEAAGGAAVAAAPRAPVRSRLGVVTAVSSPAAATPARVVQVSAGTAGQLTRTVTNPDVLRQQAEQQAAAKQQSIDAIKLSQEKLAATVTLQAKHMEKQKEMLKLAADLKKRKTELLEKQLAQQKALLAKLENKSLKPEERQKIVTTVKALQVAIDKTRAEALSAVERELPAARAKEVAEREVLDAEMDLYQKQQAGVDTSQLQRRVLELKQQLSSLSRGRGRGRPVTMRGRGRGRGSLSYVPGQQRTTTVDRRPTKLNISGYELDEKTGLLAHLAQYGEIVDCQSDDATPSVVVQFRSRQEAEAAHNKGRQFGDRLLTSPPGSVVEMDLLAEDEDVELDSLAAAPADDLLAGDEEEEEEEHEEERSWRR</sequence>
<keyword evidence="9" id="KW-1185">Reference proteome</keyword>
<evidence type="ECO:0000256" key="6">
    <source>
        <dbReference type="SAM" id="MobiDB-lite"/>
    </source>
</evidence>
<feature type="compositionally biased region" description="Low complexity" evidence="6">
    <location>
        <begin position="436"/>
        <end position="446"/>
    </location>
</feature>
<evidence type="ECO:0000256" key="4">
    <source>
        <dbReference type="ARBA" id="ARBA00022884"/>
    </source>
</evidence>
<protein>
    <submittedName>
        <fullName evidence="8">RNA-binding protein 26</fullName>
    </submittedName>
</protein>
<dbReference type="InterPro" id="IPR012677">
    <property type="entry name" value="Nucleotide-bd_a/b_plait_sf"/>
</dbReference>
<dbReference type="GO" id="GO:0008270">
    <property type="term" value="F:zinc ion binding"/>
    <property type="evidence" value="ECO:0007669"/>
    <property type="project" value="UniProtKB-KW"/>
</dbReference>
<feature type="domain" description="RRM" evidence="7">
    <location>
        <begin position="34"/>
        <end position="85"/>
    </location>
</feature>
<dbReference type="EMBL" id="VIIS01000911">
    <property type="protein sequence ID" value="KAF0303851.1"/>
    <property type="molecule type" value="Genomic_DNA"/>
</dbReference>
<dbReference type="InterPro" id="IPR000504">
    <property type="entry name" value="RRM_dom"/>
</dbReference>
<dbReference type="CDD" id="cd12257">
    <property type="entry name" value="RRM1_RBM26_like"/>
    <property type="match status" value="1"/>
</dbReference>
<evidence type="ECO:0000256" key="5">
    <source>
        <dbReference type="ARBA" id="ARBA00023054"/>
    </source>
</evidence>
<feature type="region of interest" description="Disordered" evidence="6">
    <location>
        <begin position="314"/>
        <end position="346"/>
    </location>
</feature>
<evidence type="ECO:0000313" key="9">
    <source>
        <dbReference type="Proteomes" id="UP000440578"/>
    </source>
</evidence>
<gene>
    <name evidence="8" type="primary">rbm26_1</name>
    <name evidence="8" type="ORF">FJT64_024215</name>
</gene>
<keyword evidence="5" id="KW-0175">Coiled coil</keyword>
<dbReference type="Proteomes" id="UP000440578">
    <property type="component" value="Unassembled WGS sequence"/>
</dbReference>
<dbReference type="SUPFAM" id="SSF54928">
    <property type="entry name" value="RNA-binding domain, RBD"/>
    <property type="match status" value="2"/>
</dbReference>
<dbReference type="GO" id="GO:0005634">
    <property type="term" value="C:nucleus"/>
    <property type="evidence" value="ECO:0007669"/>
    <property type="project" value="TreeGrafter"/>
</dbReference>
<dbReference type="GO" id="GO:0003723">
    <property type="term" value="F:RNA binding"/>
    <property type="evidence" value="ECO:0007669"/>
    <property type="project" value="UniProtKB-KW"/>
</dbReference>
<dbReference type="Pfam" id="PF14605">
    <property type="entry name" value="Nup35_RRM_2"/>
    <property type="match status" value="1"/>
</dbReference>
<evidence type="ECO:0000313" key="8">
    <source>
        <dbReference type="EMBL" id="KAF0303851.1"/>
    </source>
</evidence>
<keyword evidence="4" id="KW-0694">RNA-binding</keyword>
<accession>A0A6A4WPE3</accession>
<keyword evidence="2" id="KW-0863">Zinc-finger</keyword>
<dbReference type="FunFam" id="3.30.70.330:FF:000330">
    <property type="entry name" value="RNA-binding motif protein 26"/>
    <property type="match status" value="1"/>
</dbReference>
<organism evidence="8 9">
    <name type="scientific">Amphibalanus amphitrite</name>
    <name type="common">Striped barnacle</name>
    <name type="synonym">Balanus amphitrite</name>
    <dbReference type="NCBI Taxonomy" id="1232801"/>
    <lineage>
        <taxon>Eukaryota</taxon>
        <taxon>Metazoa</taxon>
        <taxon>Ecdysozoa</taxon>
        <taxon>Arthropoda</taxon>
        <taxon>Crustacea</taxon>
        <taxon>Multicrustacea</taxon>
        <taxon>Cirripedia</taxon>
        <taxon>Thoracica</taxon>
        <taxon>Thoracicalcarea</taxon>
        <taxon>Balanomorpha</taxon>
        <taxon>Balanoidea</taxon>
        <taxon>Balanidae</taxon>
        <taxon>Amphibalaninae</taxon>
        <taxon>Amphibalanus</taxon>
    </lineage>
</organism>
<feature type="region of interest" description="Disordered" evidence="6">
    <location>
        <begin position="432"/>
        <end position="466"/>
    </location>
</feature>
<proteinExistence type="predicted"/>
<dbReference type="PANTHER" id="PTHR14398">
    <property type="entry name" value="RNA RECOGNITION RRM/RNP DOMAIN"/>
    <property type="match status" value="1"/>
</dbReference>
<evidence type="ECO:0000259" key="7">
    <source>
        <dbReference type="Pfam" id="PF00076"/>
    </source>
</evidence>
<dbReference type="AlphaFoldDB" id="A0A6A4WPE3"/>
<reference evidence="8 9" key="1">
    <citation type="submission" date="2019-07" db="EMBL/GenBank/DDBJ databases">
        <title>Draft genome assembly of a fouling barnacle, Amphibalanus amphitrite (Darwin, 1854): The first reference genome for Thecostraca.</title>
        <authorList>
            <person name="Kim W."/>
        </authorList>
    </citation>
    <scope>NUCLEOTIDE SEQUENCE [LARGE SCALE GENOMIC DNA]</scope>
    <source>
        <strain evidence="8">SNU_AA5</strain>
        <tissue evidence="8">Soma without cirri and trophi</tissue>
    </source>
</reference>
<feature type="compositionally biased region" description="Low complexity" evidence="6">
    <location>
        <begin position="314"/>
        <end position="326"/>
    </location>
</feature>
<dbReference type="OrthoDB" id="443401at2759"/>
<evidence type="ECO:0000256" key="2">
    <source>
        <dbReference type="ARBA" id="ARBA00022771"/>
    </source>
</evidence>